<evidence type="ECO:0000256" key="1">
    <source>
        <dbReference type="SAM" id="MobiDB-lite"/>
    </source>
</evidence>
<proteinExistence type="predicted"/>
<evidence type="ECO:0000313" key="2">
    <source>
        <dbReference type="EMBL" id="RYO92207.1"/>
    </source>
</evidence>
<evidence type="ECO:0000313" key="3">
    <source>
        <dbReference type="Proteomes" id="UP000294003"/>
    </source>
</evidence>
<reference evidence="2 3" key="1">
    <citation type="submission" date="2018-06" db="EMBL/GenBank/DDBJ databases">
        <title>Complete Genomes of Monosporascus.</title>
        <authorList>
            <person name="Robinson A.J."/>
            <person name="Natvig D.O."/>
        </authorList>
    </citation>
    <scope>NUCLEOTIDE SEQUENCE [LARGE SCALE GENOMIC DNA]</scope>
    <source>
        <strain evidence="2 3">CBS 609.92</strain>
    </source>
</reference>
<protein>
    <submittedName>
        <fullName evidence="2">Uncharacterized protein</fullName>
    </submittedName>
</protein>
<sequence>MSQNELAARGLDVAARSIDLLTVLGELSNKASPLYQMALEFGRWLEREKLSRWQLQSCLKEAHDLVQPNTTGQEFFVMVLNRSQVRAVGPLFAQPHGSPGRYLARDVHLRWMTSTISCLFEYHSEGFISDVLCAFIMQSKLAGGQKPLPEYRLAHHPMRLEIKPVIDKIVSSIWCNVVNSLGLEQTSNGVLRLPKELQDICPRGHHLESHTLGLAMSKLRDSPTQVIIESEHLLTNLTLWLVLHFHGKLRVVVSGATVYEKGFGEEEKHIELRTKRFCDPKGECKSDSEKPMFKMYTVVGSKFDAHMMSGRYDTQMTLKSVPRVRQPLYKSPVSYPGSAVSRSLKLRTRSAAKKIVTWLLDCNIEKIVDSNQLSFRVLHDVKSRGKALTVADVVAKVPLIRNMDWDVDEDAASVIFMYRKDPTVEDWLDSKHSDDEMMDESAASEENDDEDEPAKLLNYFPILQDLLAKVRQSCNCHVCKLPRFEFQPNRGCLQRMVLYEVLFYIAHAIADAFGAPDSSARSAVEIELDDLGVSRILLDAVDPGRQAMNWHSWLNTASRVVLGCASLEELDGSMSRDMHYSEKMHFTETKLLTTSTVAVQFGDLAVIAPWLDLAVPITAKGSFGMVVARGQIGVIVKGFDGSSQFQPVEAETAVVQTLKTEEISDFVERFPKQQEPPDSEITIPTDRSGISSDYILVADGPSLYKLLMRVSSGTHSRLLDPSLAMLKLSQQPPAVTCKHAKNPVVRSPHPPRTLKTYPFEDLLGRWYAARSPPDDDPTPTNSEIVQQADWDEQGFEIATSTGDKGCSEKTNHNVPSTYHCSFGLDTYFKYHVAMALAHDCVVLANHGGACMNCALEKAYQMEAVNGIDDLNHDRWIINRTADVATCRPKEASLQSSVRSTNEAQPLKRLRIEDTELGSN</sequence>
<accession>A0ABY0HGR7</accession>
<feature type="region of interest" description="Disordered" evidence="1">
    <location>
        <begin position="429"/>
        <end position="451"/>
    </location>
</feature>
<keyword evidence="3" id="KW-1185">Reference proteome</keyword>
<feature type="compositionally biased region" description="Acidic residues" evidence="1">
    <location>
        <begin position="436"/>
        <end position="451"/>
    </location>
</feature>
<comment type="caution">
    <text evidence="2">The sequence shown here is derived from an EMBL/GenBank/DDBJ whole genome shotgun (WGS) entry which is preliminary data.</text>
</comment>
<name>A0ABY0HGR7_9PEZI</name>
<organism evidence="2 3">
    <name type="scientific">Monosporascus cannonballus</name>
    <dbReference type="NCBI Taxonomy" id="155416"/>
    <lineage>
        <taxon>Eukaryota</taxon>
        <taxon>Fungi</taxon>
        <taxon>Dikarya</taxon>
        <taxon>Ascomycota</taxon>
        <taxon>Pezizomycotina</taxon>
        <taxon>Sordariomycetes</taxon>
        <taxon>Xylariomycetidae</taxon>
        <taxon>Xylariales</taxon>
        <taxon>Xylariales incertae sedis</taxon>
        <taxon>Monosporascus</taxon>
    </lineage>
</organism>
<dbReference type="Proteomes" id="UP000294003">
    <property type="component" value="Unassembled WGS sequence"/>
</dbReference>
<gene>
    <name evidence="2" type="ORF">DL762_001773</name>
</gene>
<dbReference type="EMBL" id="QJNS01000030">
    <property type="protein sequence ID" value="RYO92207.1"/>
    <property type="molecule type" value="Genomic_DNA"/>
</dbReference>